<evidence type="ECO:0000256" key="1">
    <source>
        <dbReference type="ARBA" id="ARBA00004496"/>
    </source>
</evidence>
<dbReference type="GO" id="GO:0006729">
    <property type="term" value="P:tetrahydrobiopterin biosynthetic process"/>
    <property type="evidence" value="ECO:0007669"/>
    <property type="project" value="TreeGrafter"/>
</dbReference>
<dbReference type="PRINTS" id="PR00081">
    <property type="entry name" value="GDHRDH"/>
</dbReference>
<dbReference type="PANTHER" id="PTHR44085">
    <property type="entry name" value="SEPIAPTERIN REDUCTASE"/>
    <property type="match status" value="1"/>
</dbReference>
<keyword evidence="7" id="KW-1185">Reference proteome</keyword>
<dbReference type="Proteomes" id="UP000078534">
    <property type="component" value="Unassembled WGS sequence"/>
</dbReference>
<proteinExistence type="inferred from homology"/>
<gene>
    <name evidence="6" type="ORF">A6K24_20740</name>
</gene>
<dbReference type="AlphaFoldDB" id="A0A179T0U2"/>
<evidence type="ECO:0000256" key="5">
    <source>
        <dbReference type="ARBA" id="ARBA00023002"/>
    </source>
</evidence>
<dbReference type="PROSITE" id="PS00061">
    <property type="entry name" value="ADH_SHORT"/>
    <property type="match status" value="1"/>
</dbReference>
<dbReference type="Gene3D" id="3.40.50.720">
    <property type="entry name" value="NAD(P)-binding Rossmann-like Domain"/>
    <property type="match status" value="1"/>
</dbReference>
<dbReference type="EMBL" id="LWSG01000010">
    <property type="protein sequence ID" value="OAS87128.1"/>
    <property type="molecule type" value="Genomic_DNA"/>
</dbReference>
<dbReference type="OrthoDB" id="9794387at2"/>
<dbReference type="GO" id="GO:0005737">
    <property type="term" value="C:cytoplasm"/>
    <property type="evidence" value="ECO:0007669"/>
    <property type="project" value="UniProtKB-SubCell"/>
</dbReference>
<evidence type="ECO:0000256" key="4">
    <source>
        <dbReference type="ARBA" id="ARBA00022857"/>
    </source>
</evidence>
<dbReference type="InterPro" id="IPR036291">
    <property type="entry name" value="NAD(P)-bd_dom_sf"/>
</dbReference>
<dbReference type="InterPro" id="IPR002347">
    <property type="entry name" value="SDR_fam"/>
</dbReference>
<reference evidence="7" key="1">
    <citation type="submission" date="2016-04" db="EMBL/GenBank/DDBJ databases">
        <authorList>
            <person name="Lyu Z."/>
            <person name="Lyu W."/>
        </authorList>
    </citation>
    <scope>NUCLEOTIDE SEQUENCE [LARGE SCALE GENOMIC DNA]</scope>
    <source>
        <strain evidence="7">C44</strain>
    </source>
</reference>
<evidence type="ECO:0000256" key="2">
    <source>
        <dbReference type="ARBA" id="ARBA00006484"/>
    </source>
</evidence>
<dbReference type="NCBIfam" id="NF005381">
    <property type="entry name" value="PRK06924.1"/>
    <property type="match status" value="1"/>
</dbReference>
<dbReference type="RefSeq" id="WP_066330327.1">
    <property type="nucleotide sequence ID" value="NZ_LWSG01000010.1"/>
</dbReference>
<keyword evidence="5" id="KW-0560">Oxidoreductase</keyword>
<comment type="similarity">
    <text evidence="2">Belongs to the short-chain dehydrogenases/reductases (SDR) family.</text>
</comment>
<protein>
    <submittedName>
        <fullName evidence="6">Short-chain dehydrogenase</fullName>
    </submittedName>
</protein>
<comment type="subcellular location">
    <subcellularLocation>
        <location evidence="1">Cytoplasm</location>
    </subcellularLocation>
</comment>
<evidence type="ECO:0000313" key="7">
    <source>
        <dbReference type="Proteomes" id="UP000078534"/>
    </source>
</evidence>
<dbReference type="Pfam" id="PF00106">
    <property type="entry name" value="adh_short"/>
    <property type="match status" value="1"/>
</dbReference>
<comment type="caution">
    <text evidence="6">The sequence shown here is derived from an EMBL/GenBank/DDBJ whole genome shotgun (WGS) entry which is preliminary data.</text>
</comment>
<organism evidence="6 7">
    <name type="scientific">Metabacillus litoralis</name>
    <dbReference type="NCBI Taxonomy" id="152268"/>
    <lineage>
        <taxon>Bacteria</taxon>
        <taxon>Bacillati</taxon>
        <taxon>Bacillota</taxon>
        <taxon>Bacilli</taxon>
        <taxon>Bacillales</taxon>
        <taxon>Bacillaceae</taxon>
        <taxon>Metabacillus</taxon>
    </lineage>
</organism>
<dbReference type="SUPFAM" id="SSF51735">
    <property type="entry name" value="NAD(P)-binding Rossmann-fold domains"/>
    <property type="match status" value="1"/>
</dbReference>
<dbReference type="InterPro" id="IPR051721">
    <property type="entry name" value="Biopterin_syn/organic_redct"/>
</dbReference>
<keyword evidence="3" id="KW-0963">Cytoplasm</keyword>
<evidence type="ECO:0000256" key="3">
    <source>
        <dbReference type="ARBA" id="ARBA00022490"/>
    </source>
</evidence>
<sequence length="250" mass="27756">MDYYIITGGSRGLGEAIITELLDKDKTIFYLSRTNNLTLEGFARGKHASIYYEECDLSEVSQLKAKIKSIFSKIDLLKAKKITLINNAGIVDPIKNVGDAIEEELSLNVKLNLLAPMIMSEYFINETKEFAGEVVIVNITSGAANRPIAGWSAYCSTKAGLNMFTNTIGLEQGERENKVMAIAFSPGIMDTEMQGVIRAAEKKDFSSIDQFREYHQKGMLRAPSFVANILVKLLSSSLENGRVYDIKEFV</sequence>
<dbReference type="PANTHER" id="PTHR44085:SF2">
    <property type="entry name" value="SEPIAPTERIN REDUCTASE"/>
    <property type="match status" value="1"/>
</dbReference>
<evidence type="ECO:0000313" key="6">
    <source>
        <dbReference type="EMBL" id="OAS87128.1"/>
    </source>
</evidence>
<keyword evidence="4" id="KW-0521">NADP</keyword>
<dbReference type="InterPro" id="IPR020904">
    <property type="entry name" value="Sc_DH/Rdtase_CS"/>
</dbReference>
<accession>A0A179T0U2</accession>
<dbReference type="GO" id="GO:0004757">
    <property type="term" value="F:sepiapterin reductase (NADP+) activity"/>
    <property type="evidence" value="ECO:0007669"/>
    <property type="project" value="TreeGrafter"/>
</dbReference>
<name>A0A179T0U2_9BACI</name>
<dbReference type="STRING" id="152268.A6K24_20740"/>